<dbReference type="FunFam" id="2.10.25.10:FF:000429">
    <property type="entry name" value="Cubilin"/>
    <property type="match status" value="1"/>
</dbReference>
<feature type="chain" id="PRO_5007299991" description="Cubilin" evidence="35">
    <location>
        <begin position="18"/>
        <end position="3991"/>
    </location>
</feature>
<dbReference type="SMART" id="SM00042">
    <property type="entry name" value="CUB"/>
    <property type="match status" value="26"/>
</dbReference>
<dbReference type="FunCoup" id="A0A139WIG7">
    <property type="interactions" value="2"/>
</dbReference>
<dbReference type="EMBL" id="KQ971339">
    <property type="protein sequence ID" value="KYB27736.1"/>
    <property type="molecule type" value="Genomic_DNA"/>
</dbReference>
<feature type="domain" description="CUB" evidence="36">
    <location>
        <begin position="2748"/>
        <end position="2858"/>
    </location>
</feature>
<keyword evidence="8" id="KW-0597">Phosphoprotein</keyword>
<dbReference type="SMART" id="SM00181">
    <property type="entry name" value="EGF"/>
    <property type="match status" value="8"/>
</dbReference>
<evidence type="ECO:0000256" key="35">
    <source>
        <dbReference type="SAM" id="SignalP"/>
    </source>
</evidence>
<dbReference type="PROSITE" id="PS01180">
    <property type="entry name" value="CUB"/>
    <property type="match status" value="26"/>
</dbReference>
<name>A0A139WIG7_TRICA</name>
<feature type="domain" description="CUB" evidence="36">
    <location>
        <begin position="2280"/>
        <end position="2395"/>
    </location>
</feature>
<feature type="signal peptide" evidence="35">
    <location>
        <begin position="1"/>
        <end position="17"/>
    </location>
</feature>
<feature type="domain" description="CUB" evidence="36">
    <location>
        <begin position="1205"/>
        <end position="1316"/>
    </location>
</feature>
<dbReference type="InterPro" id="IPR049883">
    <property type="entry name" value="NOTCH1_EGF-like"/>
</dbReference>
<feature type="domain" description="EGF-like" evidence="37">
    <location>
        <begin position="419"/>
        <end position="455"/>
    </location>
</feature>
<feature type="domain" description="CUB" evidence="36">
    <location>
        <begin position="1909"/>
        <end position="2022"/>
    </location>
</feature>
<dbReference type="PROSITE" id="PS50026">
    <property type="entry name" value="EGF_3"/>
    <property type="match status" value="4"/>
</dbReference>
<dbReference type="GO" id="GO:0023052">
    <property type="term" value="P:signaling"/>
    <property type="evidence" value="ECO:0007669"/>
    <property type="project" value="UniProtKB-ARBA"/>
</dbReference>
<feature type="domain" description="CUB" evidence="36">
    <location>
        <begin position="2976"/>
        <end position="3097"/>
    </location>
</feature>
<feature type="compositionally biased region" description="Basic and acidic residues" evidence="33">
    <location>
        <begin position="3789"/>
        <end position="3800"/>
    </location>
</feature>
<feature type="compositionally biased region" description="Polar residues" evidence="33">
    <location>
        <begin position="3811"/>
        <end position="3822"/>
    </location>
</feature>
<evidence type="ECO:0000256" key="11">
    <source>
        <dbReference type="ARBA" id="ARBA00022692"/>
    </source>
</evidence>
<keyword evidence="26" id="KW-0170">Cobalt</keyword>
<dbReference type="GO" id="GO:0005886">
    <property type="term" value="C:plasma membrane"/>
    <property type="evidence" value="ECO:0007669"/>
    <property type="project" value="UniProtKB-SubCell"/>
</dbReference>
<dbReference type="InterPro" id="IPR001881">
    <property type="entry name" value="EGF-like_Ca-bd_dom"/>
</dbReference>
<feature type="domain" description="EGF-like" evidence="37">
    <location>
        <begin position="150"/>
        <end position="186"/>
    </location>
</feature>
<comment type="caution">
    <text evidence="32">Lacks conserved residue(s) required for the propagation of feature annotation.</text>
</comment>
<evidence type="ECO:0000256" key="22">
    <source>
        <dbReference type="ARBA" id="ARBA00023166"/>
    </source>
</evidence>
<evidence type="ECO:0000256" key="8">
    <source>
        <dbReference type="ARBA" id="ARBA00022553"/>
    </source>
</evidence>
<evidence type="ECO:0000256" key="18">
    <source>
        <dbReference type="ARBA" id="ARBA00022989"/>
    </source>
</evidence>
<dbReference type="InParanoid" id="A0A139WIG7"/>
<dbReference type="InterPro" id="IPR000859">
    <property type="entry name" value="CUB_dom"/>
</dbReference>
<feature type="domain" description="CUB" evidence="36">
    <location>
        <begin position="2397"/>
        <end position="2515"/>
    </location>
</feature>
<dbReference type="PROSITE" id="PS01187">
    <property type="entry name" value="EGF_CA"/>
    <property type="match status" value="1"/>
</dbReference>
<gene>
    <name evidence="38" type="primary">AUGUSTUS-3.0.2_31117</name>
    <name evidence="38" type="ORF">TcasGA2_TC031117</name>
</gene>
<dbReference type="Gene3D" id="2.60.120.290">
    <property type="entry name" value="Spermadhesin, CUB domain"/>
    <property type="match status" value="26"/>
</dbReference>
<feature type="disulfide bond" evidence="32">
    <location>
        <begin position="423"/>
        <end position="433"/>
    </location>
</feature>
<evidence type="ECO:0000259" key="37">
    <source>
        <dbReference type="PROSITE" id="PS50026"/>
    </source>
</evidence>
<keyword evidence="14" id="KW-0677">Repeat</keyword>
<evidence type="ECO:0000256" key="28">
    <source>
        <dbReference type="ARBA" id="ARBA00023878"/>
    </source>
</evidence>
<dbReference type="CDD" id="cd22201">
    <property type="entry name" value="cubilin_NTD"/>
    <property type="match status" value="1"/>
</dbReference>
<dbReference type="FunFam" id="2.10.25.10:FF:000260">
    <property type="entry name" value="Notch receptor 4"/>
    <property type="match status" value="1"/>
</dbReference>
<feature type="compositionally biased region" description="Basic and acidic residues" evidence="33">
    <location>
        <begin position="3960"/>
        <end position="3972"/>
    </location>
</feature>
<dbReference type="Pfam" id="PF00008">
    <property type="entry name" value="EGF"/>
    <property type="match status" value="2"/>
</dbReference>
<keyword evidence="15" id="KW-0967">Endosome</keyword>
<dbReference type="FunFam" id="2.60.120.290:FF:000013">
    <property type="entry name" value="Membrane frizzled-related protein"/>
    <property type="match status" value="5"/>
</dbReference>
<evidence type="ECO:0000256" key="4">
    <source>
        <dbReference type="ARBA" id="ARBA00022448"/>
    </source>
</evidence>
<proteinExistence type="predicted"/>
<feature type="domain" description="CUB" evidence="36">
    <location>
        <begin position="1317"/>
        <end position="1448"/>
    </location>
</feature>
<evidence type="ECO:0000256" key="5">
    <source>
        <dbReference type="ARBA" id="ARBA00022475"/>
    </source>
</evidence>
<evidence type="ECO:0000256" key="33">
    <source>
        <dbReference type="SAM" id="MobiDB-lite"/>
    </source>
</evidence>
<feature type="disulfide bond" evidence="32">
    <location>
        <begin position="484"/>
        <end position="493"/>
    </location>
</feature>
<evidence type="ECO:0000256" key="20">
    <source>
        <dbReference type="ARBA" id="ARBA00023136"/>
    </source>
</evidence>
<feature type="domain" description="CUB" evidence="36">
    <location>
        <begin position="3099"/>
        <end position="3219"/>
    </location>
</feature>
<keyword evidence="5" id="KW-1003">Cell membrane</keyword>
<reference evidence="38 39" key="1">
    <citation type="journal article" date="2008" name="Nature">
        <title>The genome of the model beetle and pest Tribolium castaneum.</title>
        <authorList>
            <consortium name="Tribolium Genome Sequencing Consortium"/>
            <person name="Richards S."/>
            <person name="Gibbs R.A."/>
            <person name="Weinstock G.M."/>
            <person name="Brown S.J."/>
            <person name="Denell R."/>
            <person name="Beeman R.W."/>
            <person name="Gibbs R."/>
            <person name="Beeman R.W."/>
            <person name="Brown S.J."/>
            <person name="Bucher G."/>
            <person name="Friedrich M."/>
            <person name="Grimmelikhuijzen C.J."/>
            <person name="Klingler M."/>
            <person name="Lorenzen M."/>
            <person name="Richards S."/>
            <person name="Roth S."/>
            <person name="Schroder R."/>
            <person name="Tautz D."/>
            <person name="Zdobnov E.M."/>
            <person name="Muzny D."/>
            <person name="Gibbs R.A."/>
            <person name="Weinstock G.M."/>
            <person name="Attaway T."/>
            <person name="Bell S."/>
            <person name="Buhay C.J."/>
            <person name="Chandrabose M.N."/>
            <person name="Chavez D."/>
            <person name="Clerk-Blankenburg K.P."/>
            <person name="Cree A."/>
            <person name="Dao M."/>
            <person name="Davis C."/>
            <person name="Chacko J."/>
            <person name="Dinh H."/>
            <person name="Dugan-Rocha S."/>
            <person name="Fowler G."/>
            <person name="Garner T.T."/>
            <person name="Garnes J."/>
            <person name="Gnirke A."/>
            <person name="Hawes A."/>
            <person name="Hernandez J."/>
            <person name="Hines S."/>
            <person name="Holder M."/>
            <person name="Hume J."/>
            <person name="Jhangiani S.N."/>
            <person name="Joshi V."/>
            <person name="Khan Z.M."/>
            <person name="Jackson L."/>
            <person name="Kovar C."/>
            <person name="Kowis A."/>
            <person name="Lee S."/>
            <person name="Lewis L.R."/>
            <person name="Margolis J."/>
            <person name="Morgan M."/>
            <person name="Nazareth L.V."/>
            <person name="Nguyen N."/>
            <person name="Okwuonu G."/>
            <person name="Parker D."/>
            <person name="Richards S."/>
            <person name="Ruiz S.J."/>
            <person name="Santibanez J."/>
            <person name="Savard J."/>
            <person name="Scherer S.E."/>
            <person name="Schneider B."/>
            <person name="Sodergren E."/>
            <person name="Tautz D."/>
            <person name="Vattahil S."/>
            <person name="Villasana D."/>
            <person name="White C.S."/>
            <person name="Wright R."/>
            <person name="Park Y."/>
            <person name="Beeman R.W."/>
            <person name="Lord J."/>
            <person name="Oppert B."/>
            <person name="Lorenzen M."/>
            <person name="Brown S."/>
            <person name="Wang L."/>
            <person name="Savard J."/>
            <person name="Tautz D."/>
            <person name="Richards S."/>
            <person name="Weinstock G."/>
            <person name="Gibbs R.A."/>
            <person name="Liu Y."/>
            <person name="Worley K."/>
            <person name="Weinstock G."/>
            <person name="Elsik C.G."/>
            <person name="Reese J.T."/>
            <person name="Elhaik E."/>
            <person name="Landan G."/>
            <person name="Graur D."/>
            <person name="Arensburger P."/>
            <person name="Atkinson P."/>
            <person name="Beeman R.W."/>
            <person name="Beidler J."/>
            <person name="Brown S.J."/>
            <person name="Demuth J.P."/>
            <person name="Drury D.W."/>
            <person name="Du Y.Z."/>
            <person name="Fujiwara H."/>
            <person name="Lorenzen M."/>
            <person name="Maselli V."/>
            <person name="Osanai M."/>
            <person name="Park Y."/>
            <person name="Robertson H.M."/>
            <person name="Tu Z."/>
            <person name="Wang J.J."/>
            <person name="Wang S."/>
            <person name="Richards S."/>
            <person name="Song H."/>
            <person name="Zhang L."/>
            <person name="Sodergren E."/>
            <person name="Werner D."/>
            <person name="Stanke M."/>
            <person name="Morgenstern B."/>
            <person name="Solovyev V."/>
            <person name="Kosarev P."/>
            <person name="Brown G."/>
            <person name="Chen H.C."/>
            <person name="Ermolaeva O."/>
            <person name="Hlavina W."/>
            <person name="Kapustin Y."/>
            <person name="Kiryutin B."/>
            <person name="Kitts P."/>
            <person name="Maglott D."/>
            <person name="Pruitt K."/>
            <person name="Sapojnikov V."/>
            <person name="Souvorov A."/>
            <person name="Mackey A.J."/>
            <person name="Waterhouse R.M."/>
            <person name="Wyder S."/>
            <person name="Zdobnov E.M."/>
            <person name="Zdobnov E.M."/>
            <person name="Wyder S."/>
            <person name="Kriventseva E.V."/>
            <person name="Kadowaki T."/>
            <person name="Bork P."/>
            <person name="Aranda M."/>
            <person name="Bao R."/>
            <person name="Beermann A."/>
            <person name="Berns N."/>
            <person name="Bolognesi R."/>
            <person name="Bonneton F."/>
            <person name="Bopp D."/>
            <person name="Brown S.J."/>
            <person name="Bucher G."/>
            <person name="Butts T."/>
            <person name="Chaumot A."/>
            <person name="Denell R.E."/>
            <person name="Ferrier D.E."/>
            <person name="Friedrich M."/>
            <person name="Gordon C.M."/>
            <person name="Jindra M."/>
            <person name="Klingler M."/>
            <person name="Lan Q."/>
            <person name="Lattorff H.M."/>
            <person name="Laudet V."/>
            <person name="von Levetsow C."/>
            <person name="Liu Z."/>
            <person name="Lutz R."/>
            <person name="Lynch J.A."/>
            <person name="da Fonseca R.N."/>
            <person name="Posnien N."/>
            <person name="Reuter R."/>
            <person name="Roth S."/>
            <person name="Savard J."/>
            <person name="Schinko J.B."/>
            <person name="Schmitt C."/>
            <person name="Schoppmeier M."/>
            <person name="Schroder R."/>
            <person name="Shippy T.D."/>
            <person name="Simonnet F."/>
            <person name="Marques-Souza H."/>
            <person name="Tautz D."/>
            <person name="Tomoyasu Y."/>
            <person name="Trauner J."/>
            <person name="Van der Zee M."/>
            <person name="Vervoort M."/>
            <person name="Wittkopp N."/>
            <person name="Wimmer E.A."/>
            <person name="Yang X."/>
            <person name="Jones A.K."/>
            <person name="Sattelle D.B."/>
            <person name="Ebert P.R."/>
            <person name="Nelson D."/>
            <person name="Scott J.G."/>
            <person name="Beeman R.W."/>
            <person name="Muthukrishnan S."/>
            <person name="Kramer K.J."/>
            <person name="Arakane Y."/>
            <person name="Beeman R.W."/>
            <person name="Zhu Q."/>
            <person name="Hogenkamp D."/>
            <person name="Dixit R."/>
            <person name="Oppert B."/>
            <person name="Jiang H."/>
            <person name="Zou Z."/>
            <person name="Marshall J."/>
            <person name="Elpidina E."/>
            <person name="Vinokurov K."/>
            <person name="Oppert C."/>
            <person name="Zou Z."/>
            <person name="Evans J."/>
            <person name="Lu Z."/>
            <person name="Zhao P."/>
            <person name="Sumathipala N."/>
            <person name="Altincicek B."/>
            <person name="Vilcinskas A."/>
            <person name="Williams M."/>
            <person name="Hultmark D."/>
            <person name="Hetru C."/>
            <person name="Jiang H."/>
            <person name="Grimmelikhuijzen C.J."/>
            <person name="Hauser F."/>
            <person name="Cazzamali G."/>
            <person name="Williamson M."/>
            <person name="Park Y."/>
            <person name="Li B."/>
            <person name="Tanaka Y."/>
            <person name="Predel R."/>
            <person name="Neupert S."/>
            <person name="Schachtner J."/>
            <person name="Verleyen P."/>
            <person name="Raible F."/>
            <person name="Bork P."/>
            <person name="Friedrich M."/>
            <person name="Walden K.K."/>
            <person name="Robertson H.M."/>
            <person name="Angeli S."/>
            <person name="Foret S."/>
            <person name="Bucher G."/>
            <person name="Schuetz S."/>
            <person name="Maleszka R."/>
            <person name="Wimmer E.A."/>
            <person name="Beeman R.W."/>
            <person name="Lorenzen M."/>
            <person name="Tomoyasu Y."/>
            <person name="Miller S.C."/>
            <person name="Grossmann D."/>
            <person name="Bucher G."/>
        </authorList>
    </citation>
    <scope>NUCLEOTIDE SEQUENCE [LARGE SCALE GENOMIC DNA]</scope>
    <source>
        <strain evidence="38 39">Georgia GA2</strain>
    </source>
</reference>
<feature type="domain" description="CUB" evidence="36">
    <location>
        <begin position="3226"/>
        <end position="3344"/>
    </location>
</feature>
<keyword evidence="7" id="KW-0153">Cholesterol metabolism</keyword>
<feature type="domain" description="CUB" evidence="36">
    <location>
        <begin position="2038"/>
        <end position="2159"/>
    </location>
</feature>
<feature type="domain" description="CUB" evidence="36">
    <location>
        <begin position="852"/>
        <end position="965"/>
    </location>
</feature>
<feature type="transmembrane region" description="Helical" evidence="34">
    <location>
        <begin position="3735"/>
        <end position="3757"/>
    </location>
</feature>
<feature type="disulfide bond" evidence="32">
    <location>
        <begin position="445"/>
        <end position="454"/>
    </location>
</feature>
<keyword evidence="9" id="KW-0846">Cobalamin</keyword>
<dbReference type="PROSITE" id="PS01186">
    <property type="entry name" value="EGF_2"/>
    <property type="match status" value="2"/>
</dbReference>
<feature type="disulfide bond" evidence="32">
    <location>
        <begin position="176"/>
        <end position="185"/>
    </location>
</feature>
<feature type="domain" description="CUB" evidence="36">
    <location>
        <begin position="1797"/>
        <end position="1908"/>
    </location>
</feature>
<feature type="domain" description="CUB" evidence="36">
    <location>
        <begin position="2160"/>
        <end position="2276"/>
    </location>
</feature>
<dbReference type="InterPro" id="IPR000152">
    <property type="entry name" value="EGF-type_Asp/Asn_hydroxyl_site"/>
</dbReference>
<evidence type="ECO:0000256" key="23">
    <source>
        <dbReference type="ARBA" id="ARBA00023180"/>
    </source>
</evidence>
<dbReference type="InterPro" id="IPR024731">
    <property type="entry name" value="NELL2-like_EGF"/>
</dbReference>
<feature type="domain" description="CUB" evidence="36">
    <location>
        <begin position="1566"/>
        <end position="1684"/>
    </location>
</feature>
<evidence type="ECO:0000256" key="19">
    <source>
        <dbReference type="ARBA" id="ARBA00023098"/>
    </source>
</evidence>
<feature type="disulfide bond" evidence="32">
    <location>
        <begin position="219"/>
        <end position="228"/>
    </location>
</feature>
<feature type="domain" description="CUB" evidence="36">
    <location>
        <begin position="1089"/>
        <end position="1201"/>
    </location>
</feature>
<keyword evidence="20 34" id="KW-0472">Membrane</keyword>
<dbReference type="GO" id="GO:0031419">
    <property type="term" value="F:cobalamin binding"/>
    <property type="evidence" value="ECO:0007669"/>
    <property type="project" value="UniProtKB-KW"/>
</dbReference>
<dbReference type="GO" id="GO:0005509">
    <property type="term" value="F:calcium ion binding"/>
    <property type="evidence" value="ECO:0007669"/>
    <property type="project" value="InterPro"/>
</dbReference>
<evidence type="ECO:0000256" key="32">
    <source>
        <dbReference type="PROSITE-ProRule" id="PRU00076"/>
    </source>
</evidence>
<dbReference type="STRING" id="7070.A0A139WIG7"/>
<keyword evidence="4" id="KW-0813">Transport</keyword>
<keyword evidence="23" id="KW-0325">Glycoprotein</keyword>
<dbReference type="Gene3D" id="2.10.25.10">
    <property type="entry name" value="Laminin"/>
    <property type="match status" value="7"/>
</dbReference>
<feature type="domain" description="CUB" evidence="36">
    <location>
        <begin position="739"/>
        <end position="851"/>
    </location>
</feature>
<evidence type="ECO:0000256" key="9">
    <source>
        <dbReference type="ARBA" id="ARBA00022628"/>
    </source>
</evidence>
<evidence type="ECO:0000256" key="7">
    <source>
        <dbReference type="ARBA" id="ARBA00022548"/>
    </source>
</evidence>
<dbReference type="Pfam" id="PF07645">
    <property type="entry name" value="EGF_CA"/>
    <property type="match status" value="3"/>
</dbReference>
<evidence type="ECO:0000256" key="24">
    <source>
        <dbReference type="ARBA" id="ARBA00023221"/>
    </source>
</evidence>
<keyword evidence="10" id="KW-0165">Cleavage on pair of basic residues</keyword>
<dbReference type="CDD" id="cd00041">
    <property type="entry name" value="CUB"/>
    <property type="match status" value="26"/>
</dbReference>
<feature type="domain" description="EGF-like" evidence="37">
    <location>
        <begin position="457"/>
        <end position="494"/>
    </location>
</feature>
<keyword evidence="19" id="KW-0443">Lipid metabolism</keyword>
<dbReference type="InterPro" id="IPR000742">
    <property type="entry name" value="EGF"/>
</dbReference>
<evidence type="ECO:0000256" key="16">
    <source>
        <dbReference type="ARBA" id="ARBA00022837"/>
    </source>
</evidence>
<dbReference type="SMART" id="SM00179">
    <property type="entry name" value="EGF_CA"/>
    <property type="match status" value="6"/>
</dbReference>
<keyword evidence="24" id="KW-0753">Steroid metabolism</keyword>
<dbReference type="FunFam" id="2.10.25.10:FF:000391">
    <property type="entry name" value="Weary, isoform C"/>
    <property type="match status" value="1"/>
</dbReference>
<feature type="domain" description="EGF-like" evidence="37">
    <location>
        <begin position="188"/>
        <end position="229"/>
    </location>
</feature>
<evidence type="ECO:0000313" key="39">
    <source>
        <dbReference type="Proteomes" id="UP000007266"/>
    </source>
</evidence>
<keyword evidence="12" id="KW-0479">Metal-binding</keyword>
<feature type="domain" description="CUB" evidence="36">
    <location>
        <begin position="500"/>
        <end position="615"/>
    </location>
</feature>
<feature type="domain" description="CUB" evidence="36">
    <location>
        <begin position="3500"/>
        <end position="3602"/>
    </location>
</feature>
<comment type="subcellular location">
    <subcellularLocation>
        <location evidence="2">Cell membrane</location>
        <topology evidence="2">Peripheral membrane protein</topology>
    </subcellularLocation>
    <subcellularLocation>
        <location evidence="3">Cell membrane</location>
        <topology evidence="3">Single-pass type I membrane protein</topology>
    </subcellularLocation>
    <subcellularLocation>
        <location evidence="1">Endosome</location>
    </subcellularLocation>
    <subcellularLocation>
        <location evidence="27">Lysosome membrane</location>
        <topology evidence="27">Peripheral membrane protein</topology>
    </subcellularLocation>
</comment>
<dbReference type="Pfam" id="PF12947">
    <property type="entry name" value="EGF_3"/>
    <property type="match status" value="1"/>
</dbReference>
<evidence type="ECO:0000256" key="1">
    <source>
        <dbReference type="ARBA" id="ARBA00004177"/>
    </source>
</evidence>
<dbReference type="InterPro" id="IPR018097">
    <property type="entry name" value="EGF_Ca-bd_CS"/>
</dbReference>
<feature type="domain" description="CUB" evidence="36">
    <location>
        <begin position="1685"/>
        <end position="1795"/>
    </location>
</feature>
<evidence type="ECO:0000256" key="14">
    <source>
        <dbReference type="ARBA" id="ARBA00022737"/>
    </source>
</evidence>
<dbReference type="SUPFAM" id="SSF49854">
    <property type="entry name" value="Spermadhesin, CUB domain"/>
    <property type="match status" value="26"/>
</dbReference>
<keyword evidence="16" id="KW-0106">Calcium</keyword>
<evidence type="ECO:0000256" key="30">
    <source>
        <dbReference type="ARBA" id="ARBA00049703"/>
    </source>
</evidence>
<dbReference type="FunFam" id="2.10.25.10:FF:000061">
    <property type="entry name" value="Delta-like protein"/>
    <property type="match status" value="1"/>
</dbReference>
<keyword evidence="18 34" id="KW-1133">Transmembrane helix</keyword>
<dbReference type="PROSITE" id="PS00010">
    <property type="entry name" value="ASX_HYDROXYL"/>
    <property type="match status" value="2"/>
</dbReference>
<dbReference type="InterPro" id="IPR035914">
    <property type="entry name" value="Sperma_CUB_dom_sf"/>
</dbReference>
<dbReference type="GO" id="GO:0015031">
    <property type="term" value="P:protein transport"/>
    <property type="evidence" value="ECO:0007669"/>
    <property type="project" value="UniProtKB-KW"/>
</dbReference>
<keyword evidence="21 32" id="KW-1015">Disulfide bond</keyword>
<feature type="domain" description="CUB" evidence="36">
    <location>
        <begin position="969"/>
        <end position="1083"/>
    </location>
</feature>
<keyword evidence="17" id="KW-0653">Protein transport</keyword>
<dbReference type="GO" id="GO:0005768">
    <property type="term" value="C:endosome"/>
    <property type="evidence" value="ECO:0007669"/>
    <property type="project" value="UniProtKB-SubCell"/>
</dbReference>
<evidence type="ECO:0000256" key="2">
    <source>
        <dbReference type="ARBA" id="ARBA00004202"/>
    </source>
</evidence>
<dbReference type="PROSITE" id="PS00022">
    <property type="entry name" value="EGF_1"/>
    <property type="match status" value="4"/>
</dbReference>
<feature type="domain" description="CUB" evidence="36">
    <location>
        <begin position="3348"/>
        <end position="3498"/>
    </location>
</feature>
<keyword evidence="6 32" id="KW-0245">EGF-like domain</keyword>
<dbReference type="FunFam" id="2.60.120.290:FF:000042">
    <property type="entry name" value="AGAP005526-PA"/>
    <property type="match status" value="3"/>
</dbReference>
<protein>
    <recommendedName>
        <fullName evidence="28">Cubilin</fullName>
    </recommendedName>
</protein>
<dbReference type="PANTHER" id="PTHR24251">
    <property type="entry name" value="OVOCHYMASE-RELATED"/>
    <property type="match status" value="1"/>
</dbReference>
<keyword evidence="39" id="KW-1185">Reference proteome</keyword>
<comment type="subunit">
    <text evidence="30">Interacts with AMN. Component of the cubam complex composed of one CUBN trimer and one AMN chain. The cubam complex can dimerize. Interacts with LRP2 in a dual-receptor complex in a calcium-dependent manner. Found in a complex with PID1/PCLI1, LRP1 and CUBNI. Interacts with LRP1 and PID1/PCLI1.</text>
</comment>
<evidence type="ECO:0000256" key="21">
    <source>
        <dbReference type="ARBA" id="ARBA00023157"/>
    </source>
</evidence>
<sequence>MILLYFVFSCFYNFVFGVNYFGPQPRIVTQDGHLIFYAAVHKNISLQTQGRGKIHVNGIDLSQAAKLTNSAFDAMKKYQTNFENTFEKISKFEQLLDDGLMQKITTLNGRTNGTTQDGVNSASLVRSVRRLNRRVNALQKSVKMLADLLEDDDCQSDPCKNGGTCEDLFNTFLCHCPPEWEGPVCDKDVNECARFAGTDLGCQNGATCVNRPGSYECLCSRGWVGLHCRNRNVDCRQGSNFELCGHGTCITQYNDVGYKCICDEGWTTDGKTPACNTDVNECTGTKPHCSVNPPVQCINLPGTYRCGSCPAGYTGDGYYCTDIDECSTSNGGCSTNPMVQCINTLGSRFCGSCPSGYVGDGITCSYQGVCNVNNGGCHPLATCRNNPRIGSTFVECICPSDYTGNGIGRNGCVRSLPSAPGPCTPNPCRRGFCRVTNGTDYTCHCNRRYAGKNCEKFRDLCTSNPCQNGATCTSFLGISYQCLCPSAYTGLRCETEKQSCGGRLVGETGTLVFPSGSSQTYSSAMSCAWILETNVTKVLNITFKRFDVEGSRGCRYDWLQIHDGKNTLARSLGRFCGHQLPNGGNIVSTHNTVYLWFRSDHSVASEGFELNWTSIVPFCGDQLKSVTSHGIIQSPGSPGNYPNNRDCYWPLQAQPGKRLLFHFFTLMIGNNSACDHDYLEFISGTEPTDPVFAKFCNTTHPSPLFSPSGEVLVHFHSDMDKNYPGFQITYSVVEGMPGCGGVYTRSQDEIRSPMYNGNYPNDIQCEYKIQLTTKSRIKLTFLSFDVEDSENCQFDYVAIYAGTTVDAPLIGKYCGQTVPSPYITEKSEILIVFKTDWATAGEGFALRYETVCGGTFTTPSGVIQSPGYPKNYDHNLECIFEIVQPLGNIIKLNIVDLDLESNTYPDCVYDFLEVRDGHNSNSTLIGTYCANKVPLIVSSYNYLWIKFQSDTNNNGKGFRANYTTTNIGCGGIMKEKSGTFSTPKYPQVYPSGTICKWIISAPPGNVIQVTWMNFQIEGSFDCTYDAVEIFDNNTETGEGTSIGKFCGQHVPPAMLSTSNLITVIFHSDQTNNMNGFVASYSTLLESTVCRGNYYSNAGVIKSPGYPNNYPLNIECTWTIQVKPGHQILLNVTDFQLEHYTTCRYDWLEIRNGGSSMSPLLGRFCNTDIPKMIPSHANKLFIRFKSDMSKSEKGFKITWEATATGCGGVLNSPTGSIISPNYPEPYNLNAECIWKISISAGSLIQLVFSDLDLEEHSECALDYVEILDGPSLNSKSLGRFCLHHPSFLRSSGNTLTVIFRSDLSRNGRGFHLQYITMCNNTLKGFRGVIESPNFPNNYPNSVNCNWEIKVADKNKINISFSHFDLEKVLVQNVPSNNSDSDKCLFDYVEVLYVEPVEEYEEEGPFQKYGIYCGDKIPPLITLNSDHAKIRFLSDNLLFGNGFRLEWQLEGCGDILTHPNGTIFSPNYPRSYPPSIECNWKIQVDFGSNVEITFHKIEIEKTYICHLDYIKLYNGEDETYPEIATLCHQNKPITLRSSGNFLFVKFKADSSVQGMGFYANYTSTPTKCGGKYTADSAFIMSPNYPENYNKNSTCGYEIQVGEGFRIELKFQDFDLYAPNRLNCTSNNISYVKIYDGPTIDFPLLAKICNKNAPNKTILTTTNQMYIEMVSQTDMASKGFLAKYEKACGARIVTSGTGHIRIFSHDLDYDESNCTWTIIAKDLTKHITLTVLYLDSLNGYCDENIKILKVYNGESSEAPLLGEYCQKIPPTLTSDGSAMHVVVDSNTVLYATYSVFDSVCGGTLTSVAGYFASPGYPKKYPVDTECEWTIDVTEGNHVSLSFSYFGLVESDHCNTDYLEIRQNNGTGKLLGTFCGSDLPTNITNEGNLWIFLKTSRSDGQVKGFYAEYVLNHENELSGPRGRIVSPLYYQNYPFYGDFSWTITVAFGKRILLTFKDILLENGDSMCFSSIYIYDGSTDEAPSLGEFCGSTLPDAIKTSSNIVLIKFSGYSTSRSLTKFIIEWLEIESVVNTNKPSPKPNGCGTKEPIALNELKNYTTITSPGFPNGYAPNLQCEWILTTIPMNSLRIYFREMDLQPTYGGCYADYVEIFEKRLDKDWTSVLKTCLSNITSNPGIYTTNMMKVVFKSDRYGNKTGFSALVRESCGGTLTAPTDYIIYNNNSRSSYLRTYNSVCQWNITVRSGRTIELEFLYFNIHHDTNKGCDNYLIIRNGKFPDSPILGTGKYCGDQKPPTLKTTGNNAYIKFGGITSLSNFIIRYREISYACDSEIKLTKFANSTEIHSPNYPNIPPPHVECNWRIMAPPGETLRIDFIDRFDLKVAKNCTHEYVEVRDGGTKYSKIIGKYCEKPNSQFSTDNMMFVRFFTELNDPSNGFKARIVLANCGGSIHSTTGQIQSPFFNIPSKYPVGVNCTWHLISPQNHNMDITFEKIDLEEALNCTGVDHVKIYERNEFDNKEYVLGNFCGKKLPAMVQSSGSEAIVHFETGKIKKELGGFSLKFNASAEVCGGSIEASEGTIKSPGYPNPHKIYRRCSWNIKVPKGRRVTLKIEDFGLDNRFKGSWINGLVIYHDEKFKGYIRKISASNEIVESSENHMLVFYWSPATMGRGFKAKFTSNNPSVCDGDFNQDSGTITQPNIDYTYSCTYVRDKPSNAGTLALTLTTTTNTTIPSNVKNCLTYIAAFKIETVNGKKELFSTNCVPGTSVVRIPHSKIQLSVVQYSSRNQVNFTLSYNTYQCGGIITRQTGEITSPGYPNKNSKSMECSWLLQLPKEQTISLTFDSLNLGSNCEKSYIDIYNGDSPKSPKIDRYCQSNKPGTISSQTNNLWIDYKFDIDSDSKGFSLKYEPKIQGCGGIFHDRESIIQTPSFPNDYPNNAECLWELRSVEGFHIGLIFTTRFQIEETDNCENDFLEIWDWRDDDWVSLGRKCGREFPKTVNSTSNRMKILFRSNERITGKGFRAQWQWNCGGTFTADRKERFIVSPGFPQEYQKNIDCQYNITSKQSHGRFINIKFYNFDLEGSGSNCRYDNLTLSRFWMRKVNYYHMPATQVFCGQKLPPPIRLGDTLYIRFQTDPWVQKTGFKFSYQLDDCGGQITSPTVISSPLTKIDRSMFPLYTGYMSCIWNITAPPKKSIVISFQKFRFEYRIRCHFDHVQIIEGPVNTIAKRIANLCGDLNQNLPTIKSENNTVLVVMNVDRSQNHEGFEAEVYFVDGPEAGCGGKIVLNKTMTLEAPNLADMDCLWTIQSQIDTTVKIHFDELNLPSRCGLTNHTITNCSCAALEVRDGHPGVGDLIERFCGITDTHYSREITTSGNVMGLRLRTRGSNSKAFKVTLTPIASICGPVYLNVTQDVKTLLSPNYPNKYPSDLRCSWILKGTSRFVVRFIDFDLNKERNQHVVNNVCGEDKLEIVDNMVNLLTTSDMGPSFTVSGDRKLTTDFLRYGYLTGTHQFCGRFENPFDFYSQFSQLIIKFKSGNLDKDRGKGFKIEYHTTGCNRNFTSLQGRIVQNDRTQSKSCIQIITVPKNYTISLYFQELTIFHSEGCQNAGIEIRDENSQGTLFQKVCGYYVPNPVFSTKNQLWIRSWNTNSFPISYDLVYTASDQGRGCGGIIYNYKGTFSSPLHPMAYKNSTPCVWTLRTAIGRRIAIKFTVFDIQGDCAENYVKVTTYEKNTSNDHKYCKNDDPAVLYSNSRMLVTYQSSTKNDGSGWIAKFEAAISDEVMIVLSPPLQIAALCYMFTVTILVFVLGCYIYFLQSNRKRCTCSLAEKDVEMRKAHRKSENNVYEADRSTKAEHSSSLHQVRMSEYVSITSDSQKRSSPSPPTNDRTVDETDDSAYFLNAYETIVDSLYISLCKVPKSKQDLYARFLNDLAKKIKMKDSAVYDKLQMCGLLNVNHYEVINENEPGSEYDSDDCTYVKYVPSESVKQSLMRAQALHRTQCPKHVYGPNERLRNCLKEQKDAKNMSRSEKPPIPPKKVRLRKNSEEDVI</sequence>
<feature type="domain" description="CUB" evidence="36">
    <location>
        <begin position="3612"/>
        <end position="3720"/>
    </location>
</feature>
<keyword evidence="13 35" id="KW-0732">Signal</keyword>
<dbReference type="FunFam" id="2.60.120.290:FF:000005">
    <property type="entry name" value="Procollagen C-endopeptidase enhancer 1"/>
    <property type="match status" value="3"/>
</dbReference>
<evidence type="ECO:0000259" key="36">
    <source>
        <dbReference type="PROSITE" id="PS01180"/>
    </source>
</evidence>
<accession>A0A139WIG7</accession>
<organism evidence="38 39">
    <name type="scientific">Tribolium castaneum</name>
    <name type="common">Red flour beetle</name>
    <dbReference type="NCBI Taxonomy" id="7070"/>
    <lineage>
        <taxon>Eukaryota</taxon>
        <taxon>Metazoa</taxon>
        <taxon>Ecdysozoa</taxon>
        <taxon>Arthropoda</taxon>
        <taxon>Hexapoda</taxon>
        <taxon>Insecta</taxon>
        <taxon>Pterygota</taxon>
        <taxon>Neoptera</taxon>
        <taxon>Endopterygota</taxon>
        <taxon>Coleoptera</taxon>
        <taxon>Polyphaga</taxon>
        <taxon>Cucujiformia</taxon>
        <taxon>Tenebrionidae</taxon>
        <taxon>Tenebrionidae incertae sedis</taxon>
        <taxon>Tribolium</taxon>
    </lineage>
</organism>
<dbReference type="GO" id="GO:0007154">
    <property type="term" value="P:cell communication"/>
    <property type="evidence" value="ECO:0007669"/>
    <property type="project" value="UniProtKB-ARBA"/>
</dbReference>
<dbReference type="GO" id="GO:0005765">
    <property type="term" value="C:lysosomal membrane"/>
    <property type="evidence" value="ECO:0007669"/>
    <property type="project" value="UniProtKB-SubCell"/>
</dbReference>
<dbReference type="Pfam" id="PF00431">
    <property type="entry name" value="CUB"/>
    <property type="match status" value="26"/>
</dbReference>
<evidence type="ECO:0000256" key="12">
    <source>
        <dbReference type="ARBA" id="ARBA00022723"/>
    </source>
</evidence>
<keyword evidence="11 34" id="KW-0812">Transmembrane</keyword>
<comment type="function">
    <text evidence="29">Endocytic receptor which plays a role in lipoprotein, vitamin and iron metabolism by facilitating their uptake. Acts together with LRP2 to mediate endocytosis of high-density lipoproteins, GC, hemoglobin, ALB, TF and SCGB1A1. Acts together with AMN to mediate endocytosis of the CBLIF-cobalamin complex. Binds to ALB, MB, Kappa and lambda-light chains, TF, hemoglobin, GC, SCGB1A1, APOA1, high density lipoprotein, and the CBLIF-cobalamin complex. Ligand binding requires calcium. Serves as important transporter in several absorptive epithelia, including intestine, renal proximal tubules and embryonic yolk sac. May play an important role in the development of the peri-implantation embryo through internalization of APOA1 and cholesterol. Binds to LGALS3 at the maternal-fetal interface.</text>
</comment>
<feature type="domain" description="CUB" evidence="36">
    <location>
        <begin position="2519"/>
        <end position="2628"/>
    </location>
</feature>
<evidence type="ECO:0000313" key="38">
    <source>
        <dbReference type="EMBL" id="KYB27736.1"/>
    </source>
</evidence>
<feature type="domain" description="CUB" evidence="36">
    <location>
        <begin position="619"/>
        <end position="733"/>
    </location>
</feature>
<evidence type="ECO:0000256" key="3">
    <source>
        <dbReference type="ARBA" id="ARBA00004251"/>
    </source>
</evidence>
<reference evidence="38 39" key="2">
    <citation type="journal article" date="2010" name="Nucleic Acids Res.">
        <title>BeetleBase in 2010: revisions to provide comprehensive genomic information for Tribolium castaneum.</title>
        <authorList>
            <person name="Kim H.S."/>
            <person name="Murphy T."/>
            <person name="Xia J."/>
            <person name="Caragea D."/>
            <person name="Park Y."/>
            <person name="Beeman R.W."/>
            <person name="Lorenzen M.D."/>
            <person name="Butcher S."/>
            <person name="Manak J.R."/>
            <person name="Brown S.J."/>
        </authorList>
    </citation>
    <scope>GENOME REANNOTATION</scope>
    <source>
        <strain evidence="38 39">Georgia GA2</strain>
    </source>
</reference>
<dbReference type="CDD" id="cd00054">
    <property type="entry name" value="EGF_CA"/>
    <property type="match status" value="5"/>
</dbReference>
<dbReference type="OMA" id="RGFTVRW"/>
<evidence type="ECO:0000256" key="34">
    <source>
        <dbReference type="SAM" id="Phobius"/>
    </source>
</evidence>
<dbReference type="FunFam" id="2.10.25.10:FF:000379">
    <property type="entry name" value="Cubilin"/>
    <property type="match status" value="1"/>
</dbReference>
<keyword evidence="25" id="KW-0458">Lysosome</keyword>
<dbReference type="Proteomes" id="UP000007266">
    <property type="component" value="Linkage group 4"/>
</dbReference>
<feature type="region of interest" description="Disordered" evidence="33">
    <location>
        <begin position="3960"/>
        <end position="3991"/>
    </location>
</feature>
<evidence type="ECO:0000256" key="15">
    <source>
        <dbReference type="ARBA" id="ARBA00022753"/>
    </source>
</evidence>
<evidence type="ECO:0000256" key="17">
    <source>
        <dbReference type="ARBA" id="ARBA00022927"/>
    </source>
</evidence>
<dbReference type="GO" id="GO:0008203">
    <property type="term" value="P:cholesterol metabolic process"/>
    <property type="evidence" value="ECO:0007669"/>
    <property type="project" value="UniProtKB-KW"/>
</dbReference>
<dbReference type="SUPFAM" id="SSF57196">
    <property type="entry name" value="EGF/Laminin"/>
    <property type="match status" value="5"/>
</dbReference>
<dbReference type="FunFam" id="2.60.120.290:FF:000060">
    <property type="entry name" value="Cubilin homolog"/>
    <property type="match status" value="5"/>
</dbReference>
<evidence type="ECO:0000256" key="10">
    <source>
        <dbReference type="ARBA" id="ARBA00022685"/>
    </source>
</evidence>
<evidence type="ECO:0000256" key="29">
    <source>
        <dbReference type="ARBA" id="ARBA00049611"/>
    </source>
</evidence>
<feature type="domain" description="CUB" evidence="36">
    <location>
        <begin position="1450"/>
        <end position="1562"/>
    </location>
</feature>
<evidence type="ECO:0000256" key="13">
    <source>
        <dbReference type="ARBA" id="ARBA00022729"/>
    </source>
</evidence>
<evidence type="ECO:0000256" key="27">
    <source>
        <dbReference type="ARBA" id="ARBA00023765"/>
    </source>
</evidence>
<evidence type="ECO:0000256" key="26">
    <source>
        <dbReference type="ARBA" id="ARBA00023285"/>
    </source>
</evidence>
<keyword evidence="22" id="KW-1207">Sterol metabolism</keyword>
<evidence type="ECO:0000256" key="31">
    <source>
        <dbReference type="PROSITE-ProRule" id="PRU00059"/>
    </source>
</evidence>
<evidence type="ECO:0000256" key="6">
    <source>
        <dbReference type="ARBA" id="ARBA00022536"/>
    </source>
</evidence>
<feature type="region of interest" description="Disordered" evidence="33">
    <location>
        <begin position="3780"/>
        <end position="3834"/>
    </location>
</feature>
<feature type="domain" description="CUB" evidence="36">
    <location>
        <begin position="2862"/>
        <end position="2975"/>
    </location>
</feature>
<evidence type="ECO:0000256" key="25">
    <source>
        <dbReference type="ARBA" id="ARBA00023228"/>
    </source>
</evidence>
<feature type="disulfide bond" evidence="31">
    <location>
        <begin position="500"/>
        <end position="527"/>
    </location>
</feature>